<evidence type="ECO:0000313" key="4">
    <source>
        <dbReference type="Proteomes" id="UP000595437"/>
    </source>
</evidence>
<dbReference type="OrthoDB" id="5950222at2759"/>
<feature type="non-terminal residue" evidence="3">
    <location>
        <position position="1"/>
    </location>
</feature>
<dbReference type="SMART" id="SM00216">
    <property type="entry name" value="VWD"/>
    <property type="match status" value="1"/>
</dbReference>
<gene>
    <name evidence="3" type="ORF">FKW44_019610</name>
</gene>
<evidence type="ECO:0000256" key="1">
    <source>
        <dbReference type="ARBA" id="ARBA00023180"/>
    </source>
</evidence>
<reference evidence="4" key="1">
    <citation type="submission" date="2021-01" db="EMBL/GenBank/DDBJ databases">
        <title>Caligus Genome Assembly.</title>
        <authorList>
            <person name="Gallardo-Escarate C."/>
        </authorList>
    </citation>
    <scope>NUCLEOTIDE SEQUENCE [LARGE SCALE GENOMIC DNA]</scope>
</reference>
<dbReference type="Pfam" id="PF26129">
    <property type="entry name" value="Vwde"/>
    <property type="match status" value="1"/>
</dbReference>
<dbReference type="PROSITE" id="PS51233">
    <property type="entry name" value="VWFD"/>
    <property type="match status" value="1"/>
</dbReference>
<dbReference type="Gene3D" id="2.60.120.260">
    <property type="entry name" value="Galactose-binding domain-like"/>
    <property type="match status" value="1"/>
</dbReference>
<feature type="domain" description="VWFD" evidence="2">
    <location>
        <begin position="123"/>
        <end position="284"/>
    </location>
</feature>
<evidence type="ECO:0000259" key="2">
    <source>
        <dbReference type="PROSITE" id="PS51233"/>
    </source>
</evidence>
<accession>A0A7T8GW30</accession>
<dbReference type="InterPro" id="IPR058727">
    <property type="entry name" value="Helical_Vwde"/>
</dbReference>
<organism evidence="3 4">
    <name type="scientific">Caligus rogercresseyi</name>
    <name type="common">Sea louse</name>
    <dbReference type="NCBI Taxonomy" id="217165"/>
    <lineage>
        <taxon>Eukaryota</taxon>
        <taxon>Metazoa</taxon>
        <taxon>Ecdysozoa</taxon>
        <taxon>Arthropoda</taxon>
        <taxon>Crustacea</taxon>
        <taxon>Multicrustacea</taxon>
        <taxon>Hexanauplia</taxon>
        <taxon>Copepoda</taxon>
        <taxon>Siphonostomatoida</taxon>
        <taxon>Caligidae</taxon>
        <taxon>Caligus</taxon>
    </lineage>
</organism>
<dbReference type="AlphaFoldDB" id="A0A7T8GW30"/>
<dbReference type="InterPro" id="IPR001846">
    <property type="entry name" value="VWF_type-D"/>
</dbReference>
<evidence type="ECO:0000313" key="3">
    <source>
        <dbReference type="EMBL" id="QQP38900.1"/>
    </source>
</evidence>
<dbReference type="Pfam" id="PF00094">
    <property type="entry name" value="VWD"/>
    <property type="match status" value="1"/>
</dbReference>
<proteinExistence type="predicted"/>
<protein>
    <submittedName>
        <fullName evidence="3">Papilinlike</fullName>
    </submittedName>
</protein>
<dbReference type="Proteomes" id="UP000595437">
    <property type="component" value="Chromosome 14"/>
</dbReference>
<keyword evidence="4" id="KW-1185">Reference proteome</keyword>
<sequence>MKRVKPERIRNPFFNSSLTVEEGGTPTALKFFPTIPIMCDRHIFQTCCVDFIVDLDSPFGNAQAERKKTHEIPIAFNDNGLIKVEPMEFVTLKITTQSQSNLKWQNYHLAPVKIKLLNSDVSEVCSLSGRDLKTFDGVDYKTKESGSFIIYKHRSKPLRLENCLCSLVVKAYDSVLTFDLCSKRHMTVGGKSSNPEKLPKGFDLLSVNDGREYKVYFPTGTWMSLDSYLLDVRIYASKPDLNSVYGLCGNFDRNPSNEFGSHRSCPDNCKDFFQKWRAHSLLSALKYKSTKEQECSLTGPCMDRTSSTSVLKSVLESGNLMVTREPTDSASYILARPSEDIISDVSTDGIITPSSAKTLCRNYIGGRSLDNLFQSCLSDGIREEGISECSKDVTHSGETWIPQVYVERLKSECRSSLFRNISLWERGSPTTKITNSLCINDCSGNGECYLGNCICKEDYSGRDCSINIQKGKPKLHFIENEGLCDVRTRPCRSVGVISSGLDRDRKMICTFEIYK</sequence>
<name>A0A7T8GW30_CALRO</name>
<dbReference type="FunFam" id="2.10.25.10:FF:000001">
    <property type="entry name" value="Tenascin C"/>
    <property type="match status" value="1"/>
</dbReference>
<dbReference type="EMBL" id="CP045903">
    <property type="protein sequence ID" value="QQP38900.1"/>
    <property type="molecule type" value="Genomic_DNA"/>
</dbReference>
<keyword evidence="1" id="KW-0325">Glycoprotein</keyword>